<comment type="caution">
    <text evidence="1">The sequence shown here is derived from an EMBL/GenBank/DDBJ whole genome shotgun (WGS) entry which is preliminary data.</text>
</comment>
<dbReference type="AlphaFoldDB" id="X1KIK7"/>
<organism evidence="1">
    <name type="scientific">marine sediment metagenome</name>
    <dbReference type="NCBI Taxonomy" id="412755"/>
    <lineage>
        <taxon>unclassified sequences</taxon>
        <taxon>metagenomes</taxon>
        <taxon>ecological metagenomes</taxon>
    </lineage>
</organism>
<feature type="non-terminal residue" evidence="1">
    <location>
        <position position="1"/>
    </location>
</feature>
<protein>
    <submittedName>
        <fullName evidence="1">Uncharacterized protein</fullName>
    </submittedName>
</protein>
<accession>X1KIK7</accession>
<evidence type="ECO:0000313" key="1">
    <source>
        <dbReference type="EMBL" id="GAI06508.1"/>
    </source>
</evidence>
<dbReference type="EMBL" id="BARV01004730">
    <property type="protein sequence ID" value="GAI06508.1"/>
    <property type="molecule type" value="Genomic_DNA"/>
</dbReference>
<name>X1KIK7_9ZZZZ</name>
<proteinExistence type="predicted"/>
<sequence length="43" mass="4771">NTISIPIAQAILLIRVERISGIVKGVYSFITRGNVLFPERTDV</sequence>
<reference evidence="1" key="1">
    <citation type="journal article" date="2014" name="Front. Microbiol.">
        <title>High frequency of phylogenetically diverse reductive dehalogenase-homologous genes in deep subseafloor sedimentary metagenomes.</title>
        <authorList>
            <person name="Kawai M."/>
            <person name="Futagami T."/>
            <person name="Toyoda A."/>
            <person name="Takaki Y."/>
            <person name="Nishi S."/>
            <person name="Hori S."/>
            <person name="Arai W."/>
            <person name="Tsubouchi T."/>
            <person name="Morono Y."/>
            <person name="Uchiyama I."/>
            <person name="Ito T."/>
            <person name="Fujiyama A."/>
            <person name="Inagaki F."/>
            <person name="Takami H."/>
        </authorList>
    </citation>
    <scope>NUCLEOTIDE SEQUENCE</scope>
    <source>
        <strain evidence="1">Expedition CK06-06</strain>
    </source>
</reference>
<gene>
    <name evidence="1" type="ORF">S06H3_10277</name>
</gene>